<sequence>MVIILDDPQNMALTPFALRIPEILENIFEFADEQSNCNSNVLVCKSWSNPCLNVIWREVKDLIRLVKLLGPVYDRGPTMEFSRNDAPLDWDTFSSYAKRVRIIRFKENAAKKHYGVPSLSSVFADIAYQRPSNKALLPNLRILEWHGYTSLYMKNFATLFMEMPVKHYILHEDRLSSAELSLNLRTVADKCPHLSLINISFSLPVQSHSDIIVNFVQKMAHLRTLELSPFQDMTSLTTALRKHPHLRKLLIGKLHVVERKTDKSCIESLALPSPDGDHFTSLTTLSVVAPYAVAEELFTANLRSLQKIFLISDLRKAETPFTVKRLLETLTERCLCMNSLQLSYVFLSQTTYARFPPASCVVTKVHIRPILQCSRMQSFVLKHPFPVTLDDPFAEEIATSWPNLQDLQLNHVPVIRRKDFKNSFTLRALLPFARHCPILVSLSLLISPTEATCPSSTDIQELPKPFLTKFSSFDVGSSMLYWDDKHQVALTLAQILPTACQLHYHNDKRDSLNSNTKLDEKSRSAISPESCNWESMVNRIPYVRWIDQRSKVEQSELLSKIQQLEAENERLRTQTQTAVA</sequence>
<dbReference type="SUPFAM" id="SSF52047">
    <property type="entry name" value="RNI-like"/>
    <property type="match status" value="1"/>
</dbReference>
<dbReference type="OrthoDB" id="2447803at2759"/>
<evidence type="ECO:0008006" key="3">
    <source>
        <dbReference type="Google" id="ProtNLM"/>
    </source>
</evidence>
<comment type="caution">
    <text evidence="1">The sequence shown here is derived from an EMBL/GenBank/DDBJ whole genome shotgun (WGS) entry which is preliminary data.</text>
</comment>
<dbReference type="AlphaFoldDB" id="A0A9W9DKH4"/>
<evidence type="ECO:0000313" key="1">
    <source>
        <dbReference type="EMBL" id="KAJ4475010.1"/>
    </source>
</evidence>
<dbReference type="Gene3D" id="3.80.10.10">
    <property type="entry name" value="Ribonuclease Inhibitor"/>
    <property type="match status" value="1"/>
</dbReference>
<accession>A0A9W9DKH4</accession>
<dbReference type="EMBL" id="JAOTPV010000015">
    <property type="protein sequence ID" value="KAJ4475010.1"/>
    <property type="molecule type" value="Genomic_DNA"/>
</dbReference>
<keyword evidence="2" id="KW-1185">Reference proteome</keyword>
<gene>
    <name evidence="1" type="ORF">J3R30DRAFT_635207</name>
</gene>
<dbReference type="Proteomes" id="UP001150266">
    <property type="component" value="Unassembled WGS sequence"/>
</dbReference>
<proteinExistence type="predicted"/>
<organism evidence="1 2">
    <name type="scientific">Lentinula aciculospora</name>
    <dbReference type="NCBI Taxonomy" id="153920"/>
    <lineage>
        <taxon>Eukaryota</taxon>
        <taxon>Fungi</taxon>
        <taxon>Dikarya</taxon>
        <taxon>Basidiomycota</taxon>
        <taxon>Agaricomycotina</taxon>
        <taxon>Agaricomycetes</taxon>
        <taxon>Agaricomycetidae</taxon>
        <taxon>Agaricales</taxon>
        <taxon>Marasmiineae</taxon>
        <taxon>Omphalotaceae</taxon>
        <taxon>Lentinula</taxon>
    </lineage>
</organism>
<name>A0A9W9DKH4_9AGAR</name>
<evidence type="ECO:0000313" key="2">
    <source>
        <dbReference type="Proteomes" id="UP001150266"/>
    </source>
</evidence>
<protein>
    <recommendedName>
        <fullName evidence="3">F-box domain-containing protein</fullName>
    </recommendedName>
</protein>
<dbReference type="InterPro" id="IPR032675">
    <property type="entry name" value="LRR_dom_sf"/>
</dbReference>
<reference evidence="1" key="1">
    <citation type="submission" date="2022-08" db="EMBL/GenBank/DDBJ databases">
        <title>A Global Phylogenomic Analysis of the Shiitake Genus Lentinula.</title>
        <authorList>
            <consortium name="DOE Joint Genome Institute"/>
            <person name="Sierra-Patev S."/>
            <person name="Min B."/>
            <person name="Naranjo-Ortiz M."/>
            <person name="Looney B."/>
            <person name="Konkel Z."/>
            <person name="Slot J.C."/>
            <person name="Sakamoto Y."/>
            <person name="Steenwyk J.L."/>
            <person name="Rokas A."/>
            <person name="Carro J."/>
            <person name="Camarero S."/>
            <person name="Ferreira P."/>
            <person name="Molpeceres G."/>
            <person name="Ruiz-Duenas F.J."/>
            <person name="Serrano A."/>
            <person name="Henrissat B."/>
            <person name="Drula E."/>
            <person name="Hughes K.W."/>
            <person name="Mata J.L."/>
            <person name="Ishikawa N.K."/>
            <person name="Vargas-Isla R."/>
            <person name="Ushijima S."/>
            <person name="Smith C.A."/>
            <person name="Ahrendt S."/>
            <person name="Andreopoulos W."/>
            <person name="He G."/>
            <person name="Labutti K."/>
            <person name="Lipzen A."/>
            <person name="Ng V."/>
            <person name="Riley R."/>
            <person name="Sandor L."/>
            <person name="Barry K."/>
            <person name="Martinez A.T."/>
            <person name="Xiao Y."/>
            <person name="Gibbons J.G."/>
            <person name="Terashima K."/>
            <person name="Grigoriev I.V."/>
            <person name="Hibbett D.S."/>
        </authorList>
    </citation>
    <scope>NUCLEOTIDE SEQUENCE</scope>
    <source>
        <strain evidence="1">JLM2183</strain>
    </source>
</reference>